<dbReference type="PANTHER" id="PTHR28511:SF1">
    <property type="entry name" value="ENDONUCLEASE V"/>
    <property type="match status" value="1"/>
</dbReference>
<accession>A0A815Y645</accession>
<keyword evidence="2" id="KW-0963">Cytoplasm</keyword>
<evidence type="ECO:0000256" key="4">
    <source>
        <dbReference type="ARBA" id="ARBA00022759"/>
    </source>
</evidence>
<dbReference type="EMBL" id="CAJNOM010005927">
    <property type="protein sequence ID" value="CAF1666996.1"/>
    <property type="molecule type" value="Genomic_DNA"/>
</dbReference>
<dbReference type="AlphaFoldDB" id="A0A815Y645"/>
<keyword evidence="3" id="KW-0540">Nuclease</keyword>
<evidence type="ECO:0000313" key="10">
    <source>
        <dbReference type="Proteomes" id="UP000663832"/>
    </source>
</evidence>
<dbReference type="EMBL" id="CAJNOI010005519">
    <property type="protein sequence ID" value="CAF1566579.1"/>
    <property type="molecule type" value="Genomic_DNA"/>
</dbReference>
<keyword evidence="4" id="KW-0255">Endonuclease</keyword>
<evidence type="ECO:0000313" key="8">
    <source>
        <dbReference type="EMBL" id="CAF1666988.1"/>
    </source>
</evidence>
<dbReference type="GO" id="GO:0003727">
    <property type="term" value="F:single-stranded RNA binding"/>
    <property type="evidence" value="ECO:0007669"/>
    <property type="project" value="TreeGrafter"/>
</dbReference>
<reference evidence="6" key="1">
    <citation type="submission" date="2021-02" db="EMBL/GenBank/DDBJ databases">
        <authorList>
            <person name="Nowell W R."/>
        </authorList>
    </citation>
    <scope>NUCLEOTIDE SEQUENCE</scope>
</reference>
<dbReference type="OrthoDB" id="20018at2759"/>
<proteinExistence type="predicted"/>
<evidence type="ECO:0000256" key="2">
    <source>
        <dbReference type="ARBA" id="ARBA00022490"/>
    </source>
</evidence>
<evidence type="ECO:0000313" key="6">
    <source>
        <dbReference type="EMBL" id="CAF1566579.1"/>
    </source>
</evidence>
<dbReference type="EMBL" id="CAJNOI010005521">
    <property type="protein sequence ID" value="CAF1566604.1"/>
    <property type="molecule type" value="Genomic_DNA"/>
</dbReference>
<name>A0A815Y645_9BILA</name>
<gene>
    <name evidence="6" type="ORF">BJG266_LOCUS47383</name>
    <name evidence="7" type="ORF">BJG266_LOCUS47385</name>
    <name evidence="8" type="ORF">QVE165_LOCUS64423</name>
    <name evidence="9" type="ORF">QVE165_LOCUS64425</name>
</gene>
<organism evidence="6 11">
    <name type="scientific">Adineta steineri</name>
    <dbReference type="NCBI Taxonomy" id="433720"/>
    <lineage>
        <taxon>Eukaryota</taxon>
        <taxon>Metazoa</taxon>
        <taxon>Spiralia</taxon>
        <taxon>Gnathifera</taxon>
        <taxon>Rotifera</taxon>
        <taxon>Eurotatoria</taxon>
        <taxon>Bdelloidea</taxon>
        <taxon>Adinetida</taxon>
        <taxon>Adinetidae</taxon>
        <taxon>Adineta</taxon>
    </lineage>
</organism>
<evidence type="ECO:0000313" key="11">
    <source>
        <dbReference type="Proteomes" id="UP000663877"/>
    </source>
</evidence>
<comment type="caution">
    <text evidence="6">The sequence shown here is derived from an EMBL/GenBank/DDBJ whole genome shotgun (WGS) entry which is preliminary data.</text>
</comment>
<keyword evidence="5" id="KW-0378">Hydrolase</keyword>
<evidence type="ECO:0000313" key="9">
    <source>
        <dbReference type="EMBL" id="CAF1666996.1"/>
    </source>
</evidence>
<dbReference type="GO" id="GO:0005730">
    <property type="term" value="C:nucleolus"/>
    <property type="evidence" value="ECO:0007669"/>
    <property type="project" value="TreeGrafter"/>
</dbReference>
<keyword evidence="10" id="KW-1185">Reference proteome</keyword>
<dbReference type="GO" id="GO:0006281">
    <property type="term" value="P:DNA repair"/>
    <property type="evidence" value="ECO:0007669"/>
    <property type="project" value="InterPro"/>
</dbReference>
<dbReference type="Proteomes" id="UP000663832">
    <property type="component" value="Unassembled WGS sequence"/>
</dbReference>
<dbReference type="EMBL" id="CAJNOM010005926">
    <property type="protein sequence ID" value="CAF1666988.1"/>
    <property type="molecule type" value="Genomic_DNA"/>
</dbReference>
<dbReference type="Pfam" id="PF04493">
    <property type="entry name" value="Endonuclease_5"/>
    <property type="match status" value="1"/>
</dbReference>
<dbReference type="GO" id="GO:0016891">
    <property type="term" value="F:RNA endonuclease activity producing 5'-phosphomonoesters, hydrolytic mechanism"/>
    <property type="evidence" value="ECO:0007669"/>
    <property type="project" value="TreeGrafter"/>
</dbReference>
<comment type="subcellular location">
    <subcellularLocation>
        <location evidence="1">Cytoplasm</location>
    </subcellularLocation>
</comment>
<protein>
    <recommendedName>
        <fullName evidence="12">Endonuclease V</fullName>
    </recommendedName>
</protein>
<dbReference type="Proteomes" id="UP000663877">
    <property type="component" value="Unassembled WGS sequence"/>
</dbReference>
<evidence type="ECO:0000256" key="1">
    <source>
        <dbReference type="ARBA" id="ARBA00004496"/>
    </source>
</evidence>
<evidence type="ECO:0000256" key="5">
    <source>
        <dbReference type="ARBA" id="ARBA00022801"/>
    </source>
</evidence>
<evidence type="ECO:0000256" key="3">
    <source>
        <dbReference type="ARBA" id="ARBA00022722"/>
    </source>
</evidence>
<dbReference type="InterPro" id="IPR007581">
    <property type="entry name" value="Endonuclease-V"/>
</dbReference>
<dbReference type="Gene3D" id="3.30.2170.10">
    <property type="entry name" value="archaeoglobus fulgidus dsm 4304 superfamily"/>
    <property type="match status" value="1"/>
</dbReference>
<sequence>MASSNKSSSKKKSETCVNIEIKDFIEIGNDVNVDEILPLWTKEQEEMVSLIITDVDQIEQPIQYIAGLDISFAKSNDQAVASMVIFDYTTLNIVAKISIYCVIKIPYISGYLAFRETPIFMKLIEIQKQHCPHLTPQVILIDGNGVWHPRRVGSASHFGLLSGIPCFGVSKNVLNVDSITRFKLQELLTEKAPDIDQYIEVLDDSGNVLGLAYNVTGSVKNAVYISVGHKITLTTALHIFQLVTQYRICEPIRQADLLSRQLVANIS</sequence>
<evidence type="ECO:0000313" key="7">
    <source>
        <dbReference type="EMBL" id="CAF1566604.1"/>
    </source>
</evidence>
<dbReference type="GO" id="GO:0005737">
    <property type="term" value="C:cytoplasm"/>
    <property type="evidence" value="ECO:0007669"/>
    <property type="project" value="UniProtKB-SubCell"/>
</dbReference>
<dbReference type="CDD" id="cd06559">
    <property type="entry name" value="Endonuclease_V"/>
    <property type="match status" value="1"/>
</dbReference>
<dbReference type="PANTHER" id="PTHR28511">
    <property type="entry name" value="ENDONUCLEASE V"/>
    <property type="match status" value="1"/>
</dbReference>
<evidence type="ECO:0008006" key="12">
    <source>
        <dbReference type="Google" id="ProtNLM"/>
    </source>
</evidence>